<keyword evidence="3" id="KW-1185">Reference proteome</keyword>
<comment type="caution">
    <text evidence="2">The sequence shown here is derived from an EMBL/GenBank/DDBJ whole genome shotgun (WGS) entry which is preliminary data.</text>
</comment>
<feature type="domain" description="DUF6671" evidence="1">
    <location>
        <begin position="71"/>
        <end position="296"/>
    </location>
</feature>
<organism evidence="2 3">
    <name type="scientific">Evansella alkalicola</name>
    <dbReference type="NCBI Taxonomy" id="745819"/>
    <lineage>
        <taxon>Bacteria</taxon>
        <taxon>Bacillati</taxon>
        <taxon>Bacillota</taxon>
        <taxon>Bacilli</taxon>
        <taxon>Bacillales</taxon>
        <taxon>Bacillaceae</taxon>
        <taxon>Evansella</taxon>
    </lineage>
</organism>
<dbReference type="Proteomes" id="UP000790580">
    <property type="component" value="Unassembled WGS sequence"/>
</dbReference>
<accession>A0ABS6JWL6</accession>
<evidence type="ECO:0000313" key="2">
    <source>
        <dbReference type="EMBL" id="MBU9722983.1"/>
    </source>
</evidence>
<evidence type="ECO:0000313" key="3">
    <source>
        <dbReference type="Proteomes" id="UP000790580"/>
    </source>
</evidence>
<sequence>MEKIFKQFFANRTAVIATMHHKEKVIAPLLERELGVKTIVTKQLDTDAFGTFTMEVERPGNQLEAARKKLAEALRQTNTTLGVASEGSFGSHPVFPLAPYNRELMLFLDREMDIEVTGYVANSNTNYSQKEIRSYEEAMEFALAIGFPEHAVILKRVRNTSNEEVELVKGITTESDLANAMIDLQRSNRNVTSISDCTLVIETDMRAMYNPTRMKNIKLATEDLLEKLKSVCPKCDTPGFSLHDVKKGLPCEWCHMPTNATLAHVYQCQKCTYVEEKQRPDGMNYADPAHCNFCNP</sequence>
<dbReference type="Pfam" id="PF20376">
    <property type="entry name" value="DUF6671"/>
    <property type="match status" value="1"/>
</dbReference>
<dbReference type="InterPro" id="IPR046612">
    <property type="entry name" value="DUF6671"/>
</dbReference>
<evidence type="ECO:0000259" key="1">
    <source>
        <dbReference type="Pfam" id="PF20376"/>
    </source>
</evidence>
<proteinExistence type="predicted"/>
<protein>
    <recommendedName>
        <fullName evidence="1">DUF6671 domain-containing protein</fullName>
    </recommendedName>
</protein>
<dbReference type="RefSeq" id="WP_088073520.1">
    <property type="nucleotide sequence ID" value="NZ_JAHQCR010000065.1"/>
</dbReference>
<dbReference type="EMBL" id="JAHQCR010000065">
    <property type="protein sequence ID" value="MBU9722983.1"/>
    <property type="molecule type" value="Genomic_DNA"/>
</dbReference>
<name>A0ABS6JWL6_9BACI</name>
<reference evidence="2 3" key="1">
    <citation type="submission" date="2021-06" db="EMBL/GenBank/DDBJ databases">
        <title>Bacillus sp. RD4P76, an endophyte from a halophyte.</title>
        <authorList>
            <person name="Sun J.-Q."/>
        </authorList>
    </citation>
    <scope>NUCLEOTIDE SEQUENCE [LARGE SCALE GENOMIC DNA]</scope>
    <source>
        <strain evidence="2 3">JCM 17098</strain>
    </source>
</reference>
<gene>
    <name evidence="2" type="ORF">KS407_16310</name>
</gene>